<sequence>MTDYLSTLAGKRVALIGGAGFIGHNLALRLRELKADVHVIDSLQVNNLGAFSNTVGDPNKTLYLHLINERIRLLNENRVPLHVVDCRDYHLLTRTLSDIRPGVVVQLAAIAHANRSNKDPFSTFDHSFRTLENALDFSRGEGLNVSRFIYFSSSMAYGNFDGDAVQEDRRCEPVGIYGALKYGGERLVMAYNQVFNLPYTIVRPSALYGQRCVSRRVGQAFIENALRGQPLTINGDGTDGLDFTYIGDLVQGLLLCIAHPAAHNQIFNLTYGSARTLNQMVDIMRAEFPGVEVRHNPRDALMPERGTLSVEKARKLIGYEPAYPLEKGFVEYIKWYKTLAKKHPDLFKVA</sequence>
<comment type="pathway">
    <text evidence="1">Bacterial outer membrane biogenesis; LPS O-antigen biosynthesis.</text>
</comment>
<dbReference type="AlphaFoldDB" id="A0A371BDI8"/>
<dbReference type="SUPFAM" id="SSF51735">
    <property type="entry name" value="NAD(P)-binding Rossmann-fold domains"/>
    <property type="match status" value="1"/>
</dbReference>
<dbReference type="InterPro" id="IPR036291">
    <property type="entry name" value="NAD(P)-bd_dom_sf"/>
</dbReference>
<comment type="similarity">
    <text evidence="2">Belongs to the NAD(P)-dependent epimerase/dehydratase family.</text>
</comment>
<dbReference type="RefSeq" id="WP_115517644.1">
    <property type="nucleotide sequence ID" value="NZ_QRGO01000001.1"/>
</dbReference>
<dbReference type="PANTHER" id="PTHR43000">
    <property type="entry name" value="DTDP-D-GLUCOSE 4,6-DEHYDRATASE-RELATED"/>
    <property type="match status" value="1"/>
</dbReference>
<reference evidence="5" key="1">
    <citation type="submission" date="2018-08" db="EMBL/GenBank/DDBJ databases">
        <authorList>
            <person name="Kim S.-J."/>
            <person name="Jung G.-Y."/>
        </authorList>
    </citation>
    <scope>NUCLEOTIDE SEQUENCE [LARGE SCALE GENOMIC DNA]</scope>
    <source>
        <strain evidence="5">GY_H</strain>
    </source>
</reference>
<proteinExistence type="inferred from homology"/>
<dbReference type="Proteomes" id="UP000263993">
    <property type="component" value="Unassembled WGS sequence"/>
</dbReference>
<dbReference type="Gene3D" id="3.40.50.720">
    <property type="entry name" value="NAD(P)-binding Rossmann-like Domain"/>
    <property type="match status" value="1"/>
</dbReference>
<evidence type="ECO:0000313" key="5">
    <source>
        <dbReference type="Proteomes" id="UP000263993"/>
    </source>
</evidence>
<evidence type="ECO:0000256" key="2">
    <source>
        <dbReference type="ARBA" id="ARBA00007637"/>
    </source>
</evidence>
<dbReference type="EMBL" id="QRGO01000001">
    <property type="protein sequence ID" value="RDV05620.1"/>
    <property type="molecule type" value="Genomic_DNA"/>
</dbReference>
<dbReference type="Pfam" id="PF01370">
    <property type="entry name" value="Epimerase"/>
    <property type="match status" value="1"/>
</dbReference>
<keyword evidence="5" id="KW-1185">Reference proteome</keyword>
<dbReference type="InterPro" id="IPR001509">
    <property type="entry name" value="Epimerase_deHydtase"/>
</dbReference>
<dbReference type="OrthoDB" id="9795501at2"/>
<gene>
    <name evidence="4" type="ORF">DXH78_00355</name>
</gene>
<protein>
    <submittedName>
        <fullName evidence="4">NAD-dependent epimerase/dehydratase family protein</fullName>
    </submittedName>
</protein>
<evidence type="ECO:0000259" key="3">
    <source>
        <dbReference type="Pfam" id="PF01370"/>
    </source>
</evidence>
<name>A0A371BDI8_9BRAD</name>
<feature type="domain" description="NAD-dependent epimerase/dehydratase" evidence="3">
    <location>
        <begin position="15"/>
        <end position="269"/>
    </location>
</feature>
<evidence type="ECO:0000313" key="4">
    <source>
        <dbReference type="EMBL" id="RDV05620.1"/>
    </source>
</evidence>
<comment type="caution">
    <text evidence="4">The sequence shown here is derived from an EMBL/GenBank/DDBJ whole genome shotgun (WGS) entry which is preliminary data.</text>
</comment>
<evidence type="ECO:0000256" key="1">
    <source>
        <dbReference type="ARBA" id="ARBA00005125"/>
    </source>
</evidence>
<accession>A0A371BDI8</accession>
<organism evidence="4 5">
    <name type="scientific">Undibacter mobilis</name>
    <dbReference type="NCBI Taxonomy" id="2292256"/>
    <lineage>
        <taxon>Bacteria</taxon>
        <taxon>Pseudomonadati</taxon>
        <taxon>Pseudomonadota</taxon>
        <taxon>Alphaproteobacteria</taxon>
        <taxon>Hyphomicrobiales</taxon>
        <taxon>Nitrobacteraceae</taxon>
        <taxon>Undibacter</taxon>
    </lineage>
</organism>